<dbReference type="CDD" id="cd00371">
    <property type="entry name" value="HMA"/>
    <property type="match status" value="1"/>
</dbReference>
<dbReference type="SUPFAM" id="SSF55008">
    <property type="entry name" value="HMA, heavy metal-associated domain"/>
    <property type="match status" value="1"/>
</dbReference>
<sequence length="74" mass="7634">MQTTYDILGMTCDHCARAVTEELTAIDGVAGVTVDVAAGTATVDSAVPLAEPDVRAAVEEAGYTLARADRLPLL</sequence>
<dbReference type="PROSITE" id="PS01047">
    <property type="entry name" value="HMA_1"/>
    <property type="match status" value="1"/>
</dbReference>
<evidence type="ECO:0000256" key="1">
    <source>
        <dbReference type="ARBA" id="ARBA00022723"/>
    </source>
</evidence>
<comment type="caution">
    <text evidence="3">The sequence shown here is derived from an EMBL/GenBank/DDBJ whole genome shotgun (WGS) entry which is preliminary data.</text>
</comment>
<organism evidence="3 4">
    <name type="scientific">Leifsonia williamsii</name>
    <dbReference type="NCBI Taxonomy" id="3035919"/>
    <lineage>
        <taxon>Bacteria</taxon>
        <taxon>Bacillati</taxon>
        <taxon>Actinomycetota</taxon>
        <taxon>Actinomycetes</taxon>
        <taxon>Micrococcales</taxon>
        <taxon>Microbacteriaceae</taxon>
        <taxon>Leifsonia</taxon>
    </lineage>
</organism>
<keyword evidence="1" id="KW-0479">Metal-binding</keyword>
<evidence type="ECO:0000313" key="3">
    <source>
        <dbReference type="EMBL" id="MDN4614746.1"/>
    </source>
</evidence>
<dbReference type="InterPro" id="IPR006121">
    <property type="entry name" value="HMA_dom"/>
</dbReference>
<evidence type="ECO:0000313" key="4">
    <source>
        <dbReference type="Proteomes" id="UP001174208"/>
    </source>
</evidence>
<dbReference type="Proteomes" id="UP001174208">
    <property type="component" value="Unassembled WGS sequence"/>
</dbReference>
<reference evidence="3" key="1">
    <citation type="submission" date="2023-06" db="EMBL/GenBank/DDBJ databases">
        <title>MT1 and MT2 Draft Genomes of Novel Species.</title>
        <authorList>
            <person name="Venkateswaran K."/>
        </authorList>
    </citation>
    <scope>NUCLEOTIDE SEQUENCE</scope>
    <source>
        <strain evidence="3">F6_8S_P_1B</strain>
    </source>
</reference>
<dbReference type="InterPro" id="IPR036163">
    <property type="entry name" value="HMA_dom_sf"/>
</dbReference>
<dbReference type="Gene3D" id="3.30.70.100">
    <property type="match status" value="1"/>
</dbReference>
<dbReference type="EMBL" id="JAROCF010000001">
    <property type="protein sequence ID" value="MDN4614746.1"/>
    <property type="molecule type" value="Genomic_DNA"/>
</dbReference>
<dbReference type="Pfam" id="PF00403">
    <property type="entry name" value="HMA"/>
    <property type="match status" value="1"/>
</dbReference>
<dbReference type="RefSeq" id="WP_301212591.1">
    <property type="nucleotide sequence ID" value="NZ_JAROCF010000001.1"/>
</dbReference>
<feature type="domain" description="HMA" evidence="2">
    <location>
        <begin position="1"/>
        <end position="66"/>
    </location>
</feature>
<keyword evidence="4" id="KW-1185">Reference proteome</keyword>
<dbReference type="InterPro" id="IPR017969">
    <property type="entry name" value="Heavy-metal-associated_CS"/>
</dbReference>
<dbReference type="PROSITE" id="PS50846">
    <property type="entry name" value="HMA_2"/>
    <property type="match status" value="1"/>
</dbReference>
<accession>A0ABT8KD95</accession>
<gene>
    <name evidence="3" type="ORF">P5G50_09795</name>
</gene>
<proteinExistence type="predicted"/>
<protein>
    <submittedName>
        <fullName evidence="3">Heavy-metal-associated domain-containing protein</fullName>
    </submittedName>
</protein>
<evidence type="ECO:0000259" key="2">
    <source>
        <dbReference type="PROSITE" id="PS50846"/>
    </source>
</evidence>
<name>A0ABT8KD95_9MICO</name>